<dbReference type="Proteomes" id="UP000537775">
    <property type="component" value="Unassembled WGS sequence"/>
</dbReference>
<dbReference type="EMBL" id="JACHML010000001">
    <property type="protein sequence ID" value="MBB6392285.1"/>
    <property type="molecule type" value="Genomic_DNA"/>
</dbReference>
<dbReference type="AlphaFoldDB" id="A0A7X0FRC3"/>
<comment type="caution">
    <text evidence="1">The sequence shown here is derived from an EMBL/GenBank/DDBJ whole genome shotgun (WGS) entry which is preliminary data.</text>
</comment>
<reference evidence="1 2" key="1">
    <citation type="submission" date="2020-08" db="EMBL/GenBank/DDBJ databases">
        <title>Sequencing the genomes of 1000 actinobacteria strains.</title>
        <authorList>
            <person name="Klenk H.-P."/>
        </authorList>
    </citation>
    <scope>NUCLEOTIDE SEQUENCE [LARGE SCALE GENOMIC DNA]</scope>
    <source>
        <strain evidence="1 2">DSM 12511</strain>
    </source>
</reference>
<protein>
    <recommendedName>
        <fullName evidence="3">Bacteriocin biosynthesis cyclodehydratase domain-containing protein</fullName>
    </recommendedName>
</protein>
<evidence type="ECO:0000313" key="1">
    <source>
        <dbReference type="EMBL" id="MBB6392285.1"/>
    </source>
</evidence>
<evidence type="ECO:0008006" key="3">
    <source>
        <dbReference type="Google" id="ProtNLM"/>
    </source>
</evidence>
<evidence type="ECO:0000313" key="2">
    <source>
        <dbReference type="Proteomes" id="UP000537775"/>
    </source>
</evidence>
<accession>A0A7X0FRC3</accession>
<proteinExistence type="predicted"/>
<dbReference type="Gene3D" id="3.40.50.720">
    <property type="entry name" value="NAD(P)-binding Rossmann-like Domain"/>
    <property type="match status" value="1"/>
</dbReference>
<sequence length="285" mass="29854">MHLDPAHPPLWRSPDVLQFGEDARVVLAAPQPWQERVIAALESGATDSDVARIAAGFGVDATAAGAFLAELRPVLEREPAAPRLPLAVLDQMRLTDAAGDMLVQALADGGWTTVDPQRPAGVALDGLPVVVIAARVVDPRLVSHLMAADLVHVPVVVGERHVEVGPVVTPGRTACLACVWTRRRDADPAWPAVAAQLMGRSAPPLAPSRAAEAGAVAARLLRDALVVSGRARTRSLTLHAGSLHRRTRWHRPHAACGCRSLEGIATADDLADPEPTSATATGPPG</sequence>
<name>A0A7X0FRC3_9MICO</name>
<gene>
    <name evidence="1" type="ORF">HD594_002598</name>
</gene>
<organism evidence="1 2">
    <name type="scientific">Microbacterium thalassium</name>
    <dbReference type="NCBI Taxonomy" id="362649"/>
    <lineage>
        <taxon>Bacteria</taxon>
        <taxon>Bacillati</taxon>
        <taxon>Actinomycetota</taxon>
        <taxon>Actinomycetes</taxon>
        <taxon>Micrococcales</taxon>
        <taxon>Microbacteriaceae</taxon>
        <taxon>Microbacterium</taxon>
    </lineage>
</organism>
<keyword evidence="2" id="KW-1185">Reference proteome</keyword>